<organism evidence="6 7">
    <name type="scientific">Mycetocola lacteus</name>
    <dbReference type="NCBI Taxonomy" id="76637"/>
    <lineage>
        <taxon>Bacteria</taxon>
        <taxon>Bacillati</taxon>
        <taxon>Actinomycetota</taxon>
        <taxon>Actinomycetes</taxon>
        <taxon>Micrococcales</taxon>
        <taxon>Microbacteriaceae</taxon>
        <taxon>Mycetocola</taxon>
    </lineage>
</organism>
<evidence type="ECO:0000256" key="3">
    <source>
        <dbReference type="PROSITE-ProRule" id="PRU00182"/>
    </source>
</evidence>
<dbReference type="PANTHER" id="PTHR32319:SF0">
    <property type="entry name" value="BACTERIAL HEMOLYSIN-LIKE PROTEIN"/>
    <property type="match status" value="1"/>
</dbReference>
<keyword evidence="7" id="KW-1185">Reference proteome</keyword>
<feature type="region of interest" description="Disordered" evidence="4">
    <location>
        <begin position="253"/>
        <end position="278"/>
    </location>
</feature>
<dbReference type="RefSeq" id="WP_121688451.1">
    <property type="nucleotide sequence ID" value="NZ_RCUY01000005.1"/>
</dbReference>
<dbReference type="Gene3D" id="3.10.290.10">
    <property type="entry name" value="RNA-binding S4 domain"/>
    <property type="match status" value="1"/>
</dbReference>
<keyword evidence="6" id="KW-0808">Transferase</keyword>
<evidence type="ECO:0000313" key="7">
    <source>
        <dbReference type="Proteomes" id="UP000269438"/>
    </source>
</evidence>
<evidence type="ECO:0000256" key="1">
    <source>
        <dbReference type="ARBA" id="ARBA00022884"/>
    </source>
</evidence>
<gene>
    <name evidence="6" type="ORF">D9V34_08930</name>
</gene>
<proteinExistence type="inferred from homology"/>
<evidence type="ECO:0000259" key="5">
    <source>
        <dbReference type="SMART" id="SM00363"/>
    </source>
</evidence>
<evidence type="ECO:0000256" key="4">
    <source>
        <dbReference type="SAM" id="MobiDB-lite"/>
    </source>
</evidence>
<dbReference type="SUPFAM" id="SSF55174">
    <property type="entry name" value="Alpha-L RNA-binding motif"/>
    <property type="match status" value="1"/>
</dbReference>
<dbReference type="InterPro" id="IPR047048">
    <property type="entry name" value="TlyA"/>
</dbReference>
<dbReference type="NCBIfam" id="TIGR00478">
    <property type="entry name" value="tly"/>
    <property type="match status" value="1"/>
</dbReference>
<dbReference type="AlphaFoldDB" id="A0A3L7AVJ0"/>
<dbReference type="Pfam" id="PF01479">
    <property type="entry name" value="S4"/>
    <property type="match status" value="1"/>
</dbReference>
<keyword evidence="6" id="KW-0489">Methyltransferase</keyword>
<dbReference type="PROSITE" id="PS50889">
    <property type="entry name" value="S4"/>
    <property type="match status" value="1"/>
</dbReference>
<dbReference type="SMART" id="SM00363">
    <property type="entry name" value="S4"/>
    <property type="match status" value="1"/>
</dbReference>
<sequence length="278" mass="29437">MIRLDAALAERGLARSRSAAAALIAEARVRVDGATTLKASTKVSENQELSVDGDSHYVSRAAHKLLSALDNFPVDPTGRVALDAGASTGGFTQVLRERGAREVFAVDVGHDQLAASVRADEGVRVFEGLNVRDLQGQHLQHKSVTNSLPSLVVGDLSFISLTLVLQALRDAAEPGADFLLLIKPQFEVGKSGIKEGIVRKADLRAHAIATVLWHAWDLGLATAGLLPSPITGGAGNLEYLVWFRDAKIHDADPAATSGNPSEWEETVKKLAAEGKSTA</sequence>
<dbReference type="PIRSF" id="PIRSF005578">
    <property type="entry name" value="TlyA"/>
    <property type="match status" value="1"/>
</dbReference>
<evidence type="ECO:0000313" key="6">
    <source>
        <dbReference type="EMBL" id="RLP83332.1"/>
    </source>
</evidence>
<dbReference type="InterPro" id="IPR002877">
    <property type="entry name" value="RNA_MeTrfase_FtsJ_dom"/>
</dbReference>
<accession>A0A3L7AVJ0</accession>
<reference evidence="6 7" key="1">
    <citation type="submission" date="2018-10" db="EMBL/GenBank/DDBJ databases">
        <authorList>
            <person name="Li J."/>
        </authorList>
    </citation>
    <scope>NUCLEOTIDE SEQUENCE [LARGE SCALE GENOMIC DNA]</scope>
    <source>
        <strain evidence="6 7">JCM 11654</strain>
    </source>
</reference>
<dbReference type="OrthoDB" id="9784736at2"/>
<dbReference type="InterPro" id="IPR004538">
    <property type="entry name" value="Hemolysin_A/TlyA"/>
</dbReference>
<dbReference type="Proteomes" id="UP000269438">
    <property type="component" value="Unassembled WGS sequence"/>
</dbReference>
<protein>
    <submittedName>
        <fullName evidence="6">TlyA family RNA methyltransferase</fullName>
    </submittedName>
</protein>
<keyword evidence="1 3" id="KW-0694">RNA-binding</keyword>
<dbReference type="Pfam" id="PF01728">
    <property type="entry name" value="FtsJ"/>
    <property type="match status" value="1"/>
</dbReference>
<dbReference type="EMBL" id="RCUY01000005">
    <property type="protein sequence ID" value="RLP83332.1"/>
    <property type="molecule type" value="Genomic_DNA"/>
</dbReference>
<comment type="similarity">
    <text evidence="2">Belongs to the TlyA family.</text>
</comment>
<dbReference type="GO" id="GO:0008168">
    <property type="term" value="F:methyltransferase activity"/>
    <property type="evidence" value="ECO:0007669"/>
    <property type="project" value="UniProtKB-KW"/>
</dbReference>
<name>A0A3L7AVJ0_9MICO</name>
<dbReference type="GO" id="GO:0003723">
    <property type="term" value="F:RNA binding"/>
    <property type="evidence" value="ECO:0007669"/>
    <property type="project" value="UniProtKB-KW"/>
</dbReference>
<dbReference type="Gene3D" id="3.40.50.150">
    <property type="entry name" value="Vaccinia Virus protein VP39"/>
    <property type="match status" value="1"/>
</dbReference>
<evidence type="ECO:0000256" key="2">
    <source>
        <dbReference type="ARBA" id="ARBA00029460"/>
    </source>
</evidence>
<dbReference type="InterPro" id="IPR036986">
    <property type="entry name" value="S4_RNA-bd_sf"/>
</dbReference>
<dbReference type="InterPro" id="IPR029063">
    <property type="entry name" value="SAM-dependent_MTases_sf"/>
</dbReference>
<dbReference type="PANTHER" id="PTHR32319">
    <property type="entry name" value="BACTERIAL HEMOLYSIN-LIKE PROTEIN"/>
    <property type="match status" value="1"/>
</dbReference>
<feature type="domain" description="RNA-binding S4" evidence="5">
    <location>
        <begin position="2"/>
        <end position="66"/>
    </location>
</feature>
<dbReference type="CDD" id="cd02440">
    <property type="entry name" value="AdoMet_MTases"/>
    <property type="match status" value="1"/>
</dbReference>
<dbReference type="GO" id="GO:0032259">
    <property type="term" value="P:methylation"/>
    <property type="evidence" value="ECO:0007669"/>
    <property type="project" value="UniProtKB-KW"/>
</dbReference>
<comment type="caution">
    <text evidence="6">The sequence shown here is derived from an EMBL/GenBank/DDBJ whole genome shotgun (WGS) entry which is preliminary data.</text>
</comment>
<dbReference type="SUPFAM" id="SSF53335">
    <property type="entry name" value="S-adenosyl-L-methionine-dependent methyltransferases"/>
    <property type="match status" value="1"/>
</dbReference>
<dbReference type="InterPro" id="IPR002942">
    <property type="entry name" value="S4_RNA-bd"/>
</dbReference>